<sequence>MEAERKKPKSRAKKKPAPASDAARALLDLVVKTLDDNKAEEILSIDLAGKSSIADYMVIANGRSGRQVTALADYVVKAVDEAKLGPCRTEGKSAGDWVLIDAGDVIVHLFRPEVRDFYKLEKMWQADFRPGEE</sequence>
<comment type="similarity">
    <text evidence="1 2">Belongs to the Iojap/RsfS family.</text>
</comment>
<dbReference type="GO" id="GO:0043023">
    <property type="term" value="F:ribosomal large subunit binding"/>
    <property type="evidence" value="ECO:0007669"/>
    <property type="project" value="TreeGrafter"/>
</dbReference>
<dbReference type="EMBL" id="QGLE01000004">
    <property type="protein sequence ID" value="PWR24396.1"/>
    <property type="molecule type" value="Genomic_DNA"/>
</dbReference>
<dbReference type="SUPFAM" id="SSF81301">
    <property type="entry name" value="Nucleotidyltransferase"/>
    <property type="match status" value="1"/>
</dbReference>
<dbReference type="PANTHER" id="PTHR21043">
    <property type="entry name" value="IOJAP SUPERFAMILY ORTHOLOG"/>
    <property type="match status" value="1"/>
</dbReference>
<protein>
    <recommendedName>
        <fullName evidence="2">Ribosomal silencing factor RsfS</fullName>
    </recommendedName>
</protein>
<dbReference type="Proteomes" id="UP000245461">
    <property type="component" value="Unassembled WGS sequence"/>
</dbReference>
<gene>
    <name evidence="2 4" type="primary">rsfS</name>
    <name evidence="4" type="ORF">DKG74_08585</name>
</gene>
<keyword evidence="2" id="KW-0963">Cytoplasm</keyword>
<dbReference type="OrthoDB" id="9793681at2"/>
<dbReference type="Gene3D" id="3.30.460.10">
    <property type="entry name" value="Beta Polymerase, domain 2"/>
    <property type="match status" value="1"/>
</dbReference>
<feature type="region of interest" description="Disordered" evidence="3">
    <location>
        <begin position="1"/>
        <end position="20"/>
    </location>
</feature>
<comment type="caution">
    <text evidence="4">The sequence shown here is derived from an EMBL/GenBank/DDBJ whole genome shotgun (WGS) entry which is preliminary data.</text>
</comment>
<keyword evidence="2" id="KW-0678">Repressor</keyword>
<dbReference type="InterPro" id="IPR043519">
    <property type="entry name" value="NT_sf"/>
</dbReference>
<dbReference type="GO" id="GO:0017148">
    <property type="term" value="P:negative regulation of translation"/>
    <property type="evidence" value="ECO:0007669"/>
    <property type="project" value="UniProtKB-UniRule"/>
</dbReference>
<dbReference type="AlphaFoldDB" id="A0A317EDQ3"/>
<dbReference type="GO" id="GO:0042256">
    <property type="term" value="P:cytosolic ribosome assembly"/>
    <property type="evidence" value="ECO:0007669"/>
    <property type="project" value="UniProtKB-UniRule"/>
</dbReference>
<dbReference type="PANTHER" id="PTHR21043:SF0">
    <property type="entry name" value="MITOCHONDRIAL ASSEMBLY OF RIBOSOMAL LARGE SUBUNIT PROTEIN 1"/>
    <property type="match status" value="1"/>
</dbReference>
<evidence type="ECO:0000256" key="3">
    <source>
        <dbReference type="SAM" id="MobiDB-lite"/>
    </source>
</evidence>
<evidence type="ECO:0000256" key="1">
    <source>
        <dbReference type="ARBA" id="ARBA00010574"/>
    </source>
</evidence>
<evidence type="ECO:0000313" key="5">
    <source>
        <dbReference type="Proteomes" id="UP000245461"/>
    </source>
</evidence>
<organism evidence="4 5">
    <name type="scientific">Zavarzinia aquatilis</name>
    <dbReference type="NCBI Taxonomy" id="2211142"/>
    <lineage>
        <taxon>Bacteria</taxon>
        <taxon>Pseudomonadati</taxon>
        <taxon>Pseudomonadota</taxon>
        <taxon>Alphaproteobacteria</taxon>
        <taxon>Rhodospirillales</taxon>
        <taxon>Zavarziniaceae</taxon>
        <taxon>Zavarzinia</taxon>
    </lineage>
</organism>
<accession>A0A317EDQ3</accession>
<dbReference type="NCBIfam" id="TIGR00090">
    <property type="entry name" value="rsfS_iojap_ybeB"/>
    <property type="match status" value="1"/>
</dbReference>
<proteinExistence type="inferred from homology"/>
<evidence type="ECO:0000313" key="4">
    <source>
        <dbReference type="EMBL" id="PWR24396.1"/>
    </source>
</evidence>
<dbReference type="Pfam" id="PF02410">
    <property type="entry name" value="RsfS"/>
    <property type="match status" value="1"/>
</dbReference>
<name>A0A317EDQ3_9PROT</name>
<dbReference type="InterPro" id="IPR004394">
    <property type="entry name" value="Iojap/RsfS/C7orf30"/>
</dbReference>
<dbReference type="GO" id="GO:0005737">
    <property type="term" value="C:cytoplasm"/>
    <property type="evidence" value="ECO:0007669"/>
    <property type="project" value="UniProtKB-SubCell"/>
</dbReference>
<dbReference type="GO" id="GO:0090071">
    <property type="term" value="P:negative regulation of ribosome biogenesis"/>
    <property type="evidence" value="ECO:0007669"/>
    <property type="project" value="UniProtKB-UniRule"/>
</dbReference>
<comment type="subunit">
    <text evidence="2">Interacts with ribosomal protein uL14 (rplN).</text>
</comment>
<reference evidence="4 5" key="1">
    <citation type="submission" date="2018-05" db="EMBL/GenBank/DDBJ databases">
        <title>Zavarzinia sp. HR-AS.</title>
        <authorList>
            <person name="Lee Y."/>
            <person name="Jeon C.O."/>
        </authorList>
    </citation>
    <scope>NUCLEOTIDE SEQUENCE [LARGE SCALE GENOMIC DNA]</scope>
    <source>
        <strain evidence="4 5">HR-AS</strain>
    </source>
</reference>
<feature type="compositionally biased region" description="Basic residues" evidence="3">
    <location>
        <begin position="1"/>
        <end position="16"/>
    </location>
</feature>
<comment type="subcellular location">
    <subcellularLocation>
        <location evidence="2">Cytoplasm</location>
    </subcellularLocation>
</comment>
<keyword evidence="5" id="KW-1185">Reference proteome</keyword>
<evidence type="ECO:0000256" key="2">
    <source>
        <dbReference type="HAMAP-Rule" id="MF_01477"/>
    </source>
</evidence>
<keyword evidence="2" id="KW-0810">Translation regulation</keyword>
<comment type="function">
    <text evidence="2">Functions as a ribosomal silencing factor. Interacts with ribosomal protein uL14 (rplN), blocking formation of intersubunit bridge B8. Prevents association of the 30S and 50S ribosomal subunits and the formation of functional ribosomes, thus repressing translation.</text>
</comment>
<dbReference type="HAMAP" id="MF_01477">
    <property type="entry name" value="Iojap_RsfS"/>
    <property type="match status" value="1"/>
</dbReference>